<dbReference type="InParanoid" id="A0A1X7UDV2"/>
<dbReference type="EnsemblMetazoa" id="Aqu2.1.25825_001">
    <property type="protein sequence ID" value="Aqu2.1.25825_001"/>
    <property type="gene ID" value="Aqu2.1.25825"/>
</dbReference>
<accession>A0A1X7UDV2</accession>
<protein>
    <submittedName>
        <fullName evidence="1">Uncharacterized protein</fullName>
    </submittedName>
</protein>
<proteinExistence type="predicted"/>
<dbReference type="AlphaFoldDB" id="A0A1X7UDV2"/>
<reference evidence="1" key="1">
    <citation type="submission" date="2017-05" db="UniProtKB">
        <authorList>
            <consortium name="EnsemblMetazoa"/>
        </authorList>
    </citation>
    <scope>IDENTIFICATION</scope>
</reference>
<evidence type="ECO:0000313" key="1">
    <source>
        <dbReference type="EnsemblMetazoa" id="Aqu2.1.25825_001"/>
    </source>
</evidence>
<organism evidence="1">
    <name type="scientific">Amphimedon queenslandica</name>
    <name type="common">Sponge</name>
    <dbReference type="NCBI Taxonomy" id="400682"/>
    <lineage>
        <taxon>Eukaryota</taxon>
        <taxon>Metazoa</taxon>
        <taxon>Porifera</taxon>
        <taxon>Demospongiae</taxon>
        <taxon>Heteroscleromorpha</taxon>
        <taxon>Haplosclerida</taxon>
        <taxon>Niphatidae</taxon>
        <taxon>Amphimedon</taxon>
    </lineage>
</organism>
<name>A0A1X7UDV2_AMPQE</name>
<sequence length="65" mass="7281">MSLKENLTNLALNYWIRQILEPANRELSEEKLVNYGIALNGPLPSDEEIEIITVSDTVIPSIADI</sequence>